<dbReference type="RefSeq" id="WP_169883775.1">
    <property type="nucleotide sequence ID" value="NZ_CP089532.1"/>
</dbReference>
<dbReference type="AlphaFoldDB" id="A0A7Y1A218"/>
<organism evidence="2 3">
    <name type="scientific">Pseudomonas veronii</name>
    <dbReference type="NCBI Taxonomy" id="76761"/>
    <lineage>
        <taxon>Bacteria</taxon>
        <taxon>Pseudomonadati</taxon>
        <taxon>Pseudomonadota</taxon>
        <taxon>Gammaproteobacteria</taxon>
        <taxon>Pseudomonadales</taxon>
        <taxon>Pseudomonadaceae</taxon>
        <taxon>Pseudomonas</taxon>
    </lineage>
</organism>
<feature type="region of interest" description="Disordered" evidence="1">
    <location>
        <begin position="39"/>
        <end position="109"/>
    </location>
</feature>
<gene>
    <name evidence="2" type="ORF">HBO38_04170</name>
</gene>
<accession>A0A7Y1A218</accession>
<proteinExistence type="predicted"/>
<evidence type="ECO:0000256" key="1">
    <source>
        <dbReference type="SAM" id="MobiDB-lite"/>
    </source>
</evidence>
<dbReference type="Proteomes" id="UP000537729">
    <property type="component" value="Unassembled WGS sequence"/>
</dbReference>
<feature type="compositionally biased region" description="Gly residues" evidence="1">
    <location>
        <begin position="50"/>
        <end position="76"/>
    </location>
</feature>
<name>A0A7Y1A218_PSEVE</name>
<reference evidence="2 3" key="1">
    <citation type="journal article" date="2020" name="Front. Microbiol.">
        <title>Genetic Organization of the aprX-lipA2 Operon Affects the Proteolytic Potential of Pseudomonas Species in Milk.</title>
        <authorList>
            <person name="Maier C."/>
            <person name="Huptas C."/>
            <person name="von Neubeck M."/>
            <person name="Scherer S."/>
            <person name="Wenning M."/>
            <person name="Lucking G."/>
        </authorList>
    </citation>
    <scope>NUCLEOTIDE SEQUENCE [LARGE SCALE GENOMIC DNA]</scope>
    <source>
        <strain evidence="2 3">DSM 16272</strain>
    </source>
</reference>
<comment type="caution">
    <text evidence="2">The sequence shown here is derived from an EMBL/GenBank/DDBJ whole genome shotgun (WGS) entry which is preliminary data.</text>
</comment>
<protein>
    <submittedName>
        <fullName evidence="2">Uncharacterized protein</fullName>
    </submittedName>
</protein>
<evidence type="ECO:0000313" key="2">
    <source>
        <dbReference type="EMBL" id="NMY07653.1"/>
    </source>
</evidence>
<sequence length="109" mass="10860">MAISALDRAMGMVNGQNSLDQGGLQEVGQQPGKMLADMKKLLEKLEGSNGAQGGGGAQGSGGAQGGGDSSGSGGSGDQLDMEKLKKMMAGRQGMEAMMPDSDNGRKIGG</sequence>
<evidence type="ECO:0000313" key="3">
    <source>
        <dbReference type="Proteomes" id="UP000537729"/>
    </source>
</evidence>
<dbReference type="EMBL" id="JAAQWG010000004">
    <property type="protein sequence ID" value="NMY07653.1"/>
    <property type="molecule type" value="Genomic_DNA"/>
</dbReference>